<protein>
    <recommendedName>
        <fullName evidence="1">PilZ domain-containing protein</fullName>
    </recommendedName>
</protein>
<dbReference type="Pfam" id="PF07238">
    <property type="entry name" value="PilZ"/>
    <property type="match status" value="1"/>
</dbReference>
<dbReference type="GO" id="GO:0035438">
    <property type="term" value="F:cyclic-di-GMP binding"/>
    <property type="evidence" value="ECO:0007669"/>
    <property type="project" value="InterPro"/>
</dbReference>
<dbReference type="InterPro" id="IPR009875">
    <property type="entry name" value="PilZ_domain"/>
</dbReference>
<dbReference type="Gene3D" id="2.40.10.220">
    <property type="entry name" value="predicted glycosyltransferase like domains"/>
    <property type="match status" value="1"/>
</dbReference>
<reference evidence="2" key="1">
    <citation type="submission" date="2012-03" db="EMBL/GenBank/DDBJ databases">
        <title>Functional metagenomics reveals considerable lignocellulase gene clusters in the gut microbiome of a wood-feeding higher termite.</title>
        <authorList>
            <person name="Liu N."/>
        </authorList>
    </citation>
    <scope>NUCLEOTIDE SEQUENCE</scope>
</reference>
<dbReference type="EMBL" id="JQ844253">
    <property type="protein sequence ID" value="AGS53815.1"/>
    <property type="molecule type" value="Genomic_DNA"/>
</dbReference>
<feature type="domain" description="PilZ" evidence="1">
    <location>
        <begin position="293"/>
        <end position="374"/>
    </location>
</feature>
<sequence>MYDEKVPLKFLKDREEYILSLDRPATDELALRPNRPIENIEPRHKVAFIFDYRGQTVDFTTEVMSVKNDVIYCRTPEKLHKNLDRNYLRVDVPSDIKILFTFQGDRYNLGLPRLAEYENVTEEGLFRHNDARNFTDLIKQMTSTVKTFADGYKIINFKDRKPESMEEKIISETGKSLFIPSTTGNLPTIDPYPRKRIITEEIFKRYLESTGVGEFFLNDHISRFIGKKLKDGIFSDAWIPILFHEYVVGYIHIWIETEGKNPFDFSVLDNMYQFSKVLAFSLKENGYFDQGKIENEPFEGKILDISASGLLFAYPLGTSLTTTLMVDSDLSVGIEAPNRNVNVTARIVRRFKDKNSNYYGCRFINMQPEDTRFLFERLYGRQIDDQDAAFLSGQV</sequence>
<accession>A0A806KGR3</accession>
<evidence type="ECO:0000259" key="1">
    <source>
        <dbReference type="Pfam" id="PF07238"/>
    </source>
</evidence>
<proteinExistence type="predicted"/>
<name>A0A806KGR3_9BACT</name>
<dbReference type="SUPFAM" id="SSF141371">
    <property type="entry name" value="PilZ domain-like"/>
    <property type="match status" value="1"/>
</dbReference>
<dbReference type="AlphaFoldDB" id="A0A806KGR3"/>
<organism evidence="2">
    <name type="scientific">uncultured bacterium contig00054</name>
    <dbReference type="NCBI Taxonomy" id="1181538"/>
    <lineage>
        <taxon>Bacteria</taxon>
        <taxon>environmental samples</taxon>
    </lineage>
</organism>
<evidence type="ECO:0000313" key="2">
    <source>
        <dbReference type="EMBL" id="AGS53815.1"/>
    </source>
</evidence>